<gene>
    <name evidence="2" type="ORF">UV68_C0072G0001</name>
</gene>
<evidence type="ECO:0000313" key="3">
    <source>
        <dbReference type="Proteomes" id="UP000033980"/>
    </source>
</evidence>
<organism evidence="2 3">
    <name type="scientific">Candidatus Collierbacteria bacterium GW2011_GWC2_43_12</name>
    <dbReference type="NCBI Taxonomy" id="1618390"/>
    <lineage>
        <taxon>Bacteria</taxon>
        <taxon>Candidatus Collieribacteriota</taxon>
    </lineage>
</organism>
<proteinExistence type="predicted"/>
<feature type="compositionally biased region" description="Basic and acidic residues" evidence="1">
    <location>
        <begin position="13"/>
        <end position="27"/>
    </location>
</feature>
<name>A0A0G1D058_9BACT</name>
<evidence type="ECO:0000256" key="1">
    <source>
        <dbReference type="SAM" id="MobiDB-lite"/>
    </source>
</evidence>
<dbReference type="EMBL" id="LCFK01000072">
    <property type="protein sequence ID" value="KKS91335.1"/>
    <property type="molecule type" value="Genomic_DNA"/>
</dbReference>
<feature type="compositionally biased region" description="Basic and acidic residues" evidence="1">
    <location>
        <begin position="36"/>
        <end position="46"/>
    </location>
</feature>
<protein>
    <submittedName>
        <fullName evidence="2">Uncharacterized protein</fullName>
    </submittedName>
</protein>
<reference evidence="2 3" key="1">
    <citation type="journal article" date="2015" name="Nature">
        <title>rRNA introns, odd ribosomes, and small enigmatic genomes across a large radiation of phyla.</title>
        <authorList>
            <person name="Brown C.T."/>
            <person name="Hug L.A."/>
            <person name="Thomas B.C."/>
            <person name="Sharon I."/>
            <person name="Castelle C.J."/>
            <person name="Singh A."/>
            <person name="Wilkins M.J."/>
            <person name="Williams K.H."/>
            <person name="Banfield J.F."/>
        </authorList>
    </citation>
    <scope>NUCLEOTIDE SEQUENCE [LARGE SCALE GENOMIC DNA]</scope>
</reference>
<accession>A0A0G1D058</accession>
<dbReference type="AlphaFoldDB" id="A0A0G1D058"/>
<sequence>MRVFLSGGYEEAGDQHSGDSGEDYDCRKNRKGGLYDSREADESDYK</sequence>
<dbReference type="Proteomes" id="UP000033980">
    <property type="component" value="Unassembled WGS sequence"/>
</dbReference>
<feature type="region of interest" description="Disordered" evidence="1">
    <location>
        <begin position="1"/>
        <end position="46"/>
    </location>
</feature>
<comment type="caution">
    <text evidence="2">The sequence shown here is derived from an EMBL/GenBank/DDBJ whole genome shotgun (WGS) entry which is preliminary data.</text>
</comment>
<evidence type="ECO:0000313" key="2">
    <source>
        <dbReference type="EMBL" id="KKS91335.1"/>
    </source>
</evidence>